<feature type="region of interest" description="Disordered" evidence="2">
    <location>
        <begin position="384"/>
        <end position="413"/>
    </location>
</feature>
<feature type="compositionally biased region" description="Basic and acidic residues" evidence="2">
    <location>
        <begin position="386"/>
        <end position="412"/>
    </location>
</feature>
<comment type="caution">
    <text evidence="3">The sequence shown here is derived from an EMBL/GenBank/DDBJ whole genome shotgun (WGS) entry which is preliminary data.</text>
</comment>
<sequence>MSENIILNIPNATFDPNVVETSSYGEFRGTDTPIVIDNGATTMRWGFASSSIPKCQPNIITKYKERKSNRPLLLFGDAVELEGGAKAQARTPWEGDVLLNFDAFESALDYVFLNLGIDTSTVAHPILMSERLATPSHSRALTSELIFELYSAPHLTYCVDSLMSLYQNNQPQLSHPYTASGLVISLNTASTSVIPVIDGKGIMSRSKRIPWSTSQSYEYLQKLIQLKYPNFPARITSSHASWIFHNVCEFSPDYTSLLRRLQNPVEIRSHDRIIQFPYMVPSEIEKTEDEMTRIAERRKEQGRRLQEIAAKQRMEKLVQNSKDLEHLLLLKKDKSTVRKAEWLARLENEGFEDEATLEEAIKKLELKLDEEGLKEKRRQKLMKAGFEARQRAHKEKEREKIQREDEARREQEERENDFETWILRIRQEHQMTMEKIRERKRRKAALSDRKSASSQARMKTIASLASETPTAKKRRKGHGDDDFGADDDDWAVYRKLNIGAPSSDEEDDIVQLQTLEEKLLTFDPSFTVADTFSVLSTQRSPLLEAFLPRYDENDIAGQCKVHLSTERWRSCEPWFNPSMAGVDTAGLGEVLANVLSTINETDKRKLVQNVFVTGTPAVIPGFVPRLQATLRPILDPDTTLRITLANDVSLDSWNGMRTFAYTRPEELLQHAISKQEYEEHGGERIKRWWGSNWNWAI</sequence>
<dbReference type="Pfam" id="PF00022">
    <property type="entry name" value="Actin"/>
    <property type="match status" value="2"/>
</dbReference>
<evidence type="ECO:0000256" key="1">
    <source>
        <dbReference type="RuleBase" id="RU000487"/>
    </source>
</evidence>
<evidence type="ECO:0000313" key="3">
    <source>
        <dbReference type="EMBL" id="GJJ09400.1"/>
    </source>
</evidence>
<proteinExistence type="inferred from homology"/>
<organism evidence="3 4">
    <name type="scientific">Clathrus columnatus</name>
    <dbReference type="NCBI Taxonomy" id="1419009"/>
    <lineage>
        <taxon>Eukaryota</taxon>
        <taxon>Fungi</taxon>
        <taxon>Dikarya</taxon>
        <taxon>Basidiomycota</taxon>
        <taxon>Agaricomycotina</taxon>
        <taxon>Agaricomycetes</taxon>
        <taxon>Phallomycetidae</taxon>
        <taxon>Phallales</taxon>
        <taxon>Clathraceae</taxon>
        <taxon>Clathrus</taxon>
    </lineage>
</organism>
<dbReference type="PANTHER" id="PTHR11937">
    <property type="entry name" value="ACTIN"/>
    <property type="match status" value="1"/>
</dbReference>
<comment type="similarity">
    <text evidence="1">Belongs to the actin family.</text>
</comment>
<dbReference type="Gene3D" id="3.90.640.10">
    <property type="entry name" value="Actin, Chain A, domain 4"/>
    <property type="match status" value="2"/>
</dbReference>
<keyword evidence="4" id="KW-1185">Reference proteome</keyword>
<dbReference type="AlphaFoldDB" id="A0AAV5ABU4"/>
<dbReference type="InterPro" id="IPR043129">
    <property type="entry name" value="ATPase_NBD"/>
</dbReference>
<dbReference type="SMART" id="SM00268">
    <property type="entry name" value="ACTIN"/>
    <property type="match status" value="1"/>
</dbReference>
<protein>
    <recommendedName>
        <fullName evidence="5">Actin-related protein 5</fullName>
    </recommendedName>
</protein>
<name>A0AAV5ABU4_9AGAM</name>
<evidence type="ECO:0000256" key="2">
    <source>
        <dbReference type="SAM" id="MobiDB-lite"/>
    </source>
</evidence>
<dbReference type="Proteomes" id="UP001050691">
    <property type="component" value="Unassembled WGS sequence"/>
</dbReference>
<dbReference type="SUPFAM" id="SSF53067">
    <property type="entry name" value="Actin-like ATPase domain"/>
    <property type="match status" value="2"/>
</dbReference>
<dbReference type="Gene3D" id="3.30.420.40">
    <property type="match status" value="4"/>
</dbReference>
<dbReference type="InterPro" id="IPR004000">
    <property type="entry name" value="Actin"/>
</dbReference>
<reference evidence="3" key="1">
    <citation type="submission" date="2021-10" db="EMBL/GenBank/DDBJ databases">
        <title>De novo Genome Assembly of Clathrus columnatus (Basidiomycota, Fungi) Using Illumina and Nanopore Sequence Data.</title>
        <authorList>
            <person name="Ogiso-Tanaka E."/>
            <person name="Itagaki H."/>
            <person name="Hosoya T."/>
            <person name="Hosaka K."/>
        </authorList>
    </citation>
    <scope>NUCLEOTIDE SEQUENCE</scope>
    <source>
        <strain evidence="3">MO-923</strain>
    </source>
</reference>
<evidence type="ECO:0008006" key="5">
    <source>
        <dbReference type="Google" id="ProtNLM"/>
    </source>
</evidence>
<accession>A0AAV5ABU4</accession>
<evidence type="ECO:0000313" key="4">
    <source>
        <dbReference type="Proteomes" id="UP001050691"/>
    </source>
</evidence>
<feature type="compositionally biased region" description="Polar residues" evidence="2">
    <location>
        <begin position="452"/>
        <end position="469"/>
    </location>
</feature>
<gene>
    <name evidence="3" type="ORF">Clacol_003622</name>
</gene>
<feature type="region of interest" description="Disordered" evidence="2">
    <location>
        <begin position="432"/>
        <end position="483"/>
    </location>
</feature>
<dbReference type="EMBL" id="BPWL01000004">
    <property type="protein sequence ID" value="GJJ09400.1"/>
    <property type="molecule type" value="Genomic_DNA"/>
</dbReference>